<proteinExistence type="predicted"/>
<reference evidence="3" key="1">
    <citation type="submission" date="2016-06" db="EMBL/GenBank/DDBJ databases">
        <authorList>
            <person name="Xu Y."/>
            <person name="Nagy A."/>
            <person name="Yan X."/>
            <person name="Kim S.W."/>
            <person name="Haley B."/>
            <person name="Liu N.T."/>
            <person name="Nou X."/>
        </authorList>
    </citation>
    <scope>NUCLEOTIDE SEQUENCE [LARGE SCALE GENOMIC DNA]</scope>
    <source>
        <strain evidence="3">ATCC 49129</strain>
    </source>
</reference>
<name>A0A192A5U2_9RALS</name>
<dbReference type="GO" id="GO:0016020">
    <property type="term" value="C:membrane"/>
    <property type="evidence" value="ECO:0007669"/>
    <property type="project" value="GOC"/>
</dbReference>
<dbReference type="EMBL" id="CP016023">
    <property type="protein sequence ID" value="ANJ75708.1"/>
    <property type="molecule type" value="Genomic_DNA"/>
</dbReference>
<dbReference type="PANTHER" id="PTHR12879">
    <property type="entry name" value="SPHINGOLIPID DELTA 4 DESATURASE/C-4 HYDROXYLASE PROTEIN DES2"/>
    <property type="match status" value="1"/>
</dbReference>
<keyword evidence="3" id="KW-1185">Reference proteome</keyword>
<evidence type="ECO:0000313" key="2">
    <source>
        <dbReference type="EMBL" id="ANJ75708.1"/>
    </source>
</evidence>
<sequence length="319" mass="35475">MSVLHVIDKAELKALTTPSDWRAWWVTAVNFALIAAAFALPAVWPHPLAWGVASIVLAGRALGLGILTHDTAHLAFFRSRRMNEWAGTWLFGGLPNVPYRAYRKGHLEHHRTAGTANDPDLAFVHGYPATRASLARKLLRDVSGINGVKNLVYQVQTFHWKTTAPFLVSHGVLFGTLWALGVPQVYACWWIGMVFVFPLLVRVRVMSEHGGVPDHLSRDPRENTGTTLAGPLGRLLIGPNRVNFHVEHHLAASVPSYQLPALHRLLTQRGYYAHARCVAPSYWAVIRRCMAAYTSDRVDPTPAANLPRARARGMLDNMR</sequence>
<dbReference type="Proteomes" id="UP000078572">
    <property type="component" value="Chromosome 2"/>
</dbReference>
<dbReference type="AlphaFoldDB" id="A0A192A5U2"/>
<dbReference type="Pfam" id="PF00487">
    <property type="entry name" value="FA_desaturase"/>
    <property type="match status" value="1"/>
</dbReference>
<organism evidence="2 3">
    <name type="scientific">Ralstonia insidiosa</name>
    <dbReference type="NCBI Taxonomy" id="190721"/>
    <lineage>
        <taxon>Bacteria</taxon>
        <taxon>Pseudomonadati</taxon>
        <taxon>Pseudomonadota</taxon>
        <taxon>Betaproteobacteria</taxon>
        <taxon>Burkholderiales</taxon>
        <taxon>Burkholderiaceae</taxon>
        <taxon>Ralstonia</taxon>
    </lineage>
</organism>
<protein>
    <recommendedName>
        <fullName evidence="1">Fatty acid desaturase domain-containing protein</fullName>
    </recommendedName>
</protein>
<dbReference type="GeneID" id="61529275"/>
<evidence type="ECO:0000313" key="3">
    <source>
        <dbReference type="Proteomes" id="UP000078572"/>
    </source>
</evidence>
<dbReference type="PANTHER" id="PTHR12879:SF8">
    <property type="entry name" value="SPHINGOLIPID DELTA(4)-DESATURASE DES1"/>
    <property type="match status" value="1"/>
</dbReference>
<dbReference type="OrthoDB" id="9800167at2"/>
<dbReference type="GO" id="GO:0042284">
    <property type="term" value="F:sphingolipid delta-4 desaturase activity"/>
    <property type="evidence" value="ECO:0007669"/>
    <property type="project" value="TreeGrafter"/>
</dbReference>
<dbReference type="STRING" id="190721.ACS15_5403"/>
<evidence type="ECO:0000259" key="1">
    <source>
        <dbReference type="Pfam" id="PF00487"/>
    </source>
</evidence>
<accession>A0A192A5U2</accession>
<dbReference type="GO" id="GO:0046513">
    <property type="term" value="P:ceramide biosynthetic process"/>
    <property type="evidence" value="ECO:0007669"/>
    <property type="project" value="TreeGrafter"/>
</dbReference>
<feature type="domain" description="Fatty acid desaturase" evidence="1">
    <location>
        <begin position="46"/>
        <end position="275"/>
    </location>
</feature>
<dbReference type="InterPro" id="IPR005804">
    <property type="entry name" value="FA_desaturase_dom"/>
</dbReference>
<dbReference type="CDD" id="cd03510">
    <property type="entry name" value="Rhizobitoxine-FADS-like"/>
    <property type="match status" value="1"/>
</dbReference>
<dbReference type="RefSeq" id="WP_064808487.1">
    <property type="nucleotide sequence ID" value="NZ_CP016023.1"/>
</dbReference>
<gene>
    <name evidence="2" type="ORF">A9Y76_24845</name>
</gene>